<feature type="signal peptide" evidence="3">
    <location>
        <begin position="1"/>
        <end position="19"/>
    </location>
</feature>
<dbReference type="Gene3D" id="3.30.1360.180">
    <property type="match status" value="1"/>
</dbReference>
<evidence type="ECO:0000313" key="4">
    <source>
        <dbReference type="EMBL" id="PIC24276.1"/>
    </source>
</evidence>
<dbReference type="GO" id="GO:0055120">
    <property type="term" value="C:striated muscle dense body"/>
    <property type="evidence" value="ECO:0007669"/>
    <property type="project" value="TreeGrafter"/>
</dbReference>
<evidence type="ECO:0000313" key="5">
    <source>
        <dbReference type="Proteomes" id="UP000230233"/>
    </source>
</evidence>
<keyword evidence="5" id="KW-1185">Reference proteome</keyword>
<dbReference type="GO" id="GO:0016529">
    <property type="term" value="C:sarcoplasmic reticulum"/>
    <property type="evidence" value="ECO:0007669"/>
    <property type="project" value="TreeGrafter"/>
</dbReference>
<dbReference type="InterPro" id="IPR044929">
    <property type="entry name" value="DNA/RNA_non-sp_Endonuclease_sf"/>
</dbReference>
<dbReference type="PANTHER" id="PTHR10151:SF121">
    <property type="entry name" value="ECTONUCLEOTIDE PYROPHOSPHATASE_PHOSPHODIESTERASE C27A7.1"/>
    <property type="match status" value="1"/>
</dbReference>
<dbReference type="Gene3D" id="3.40.570.10">
    <property type="entry name" value="Extracellular Endonuclease, subunit A"/>
    <property type="match status" value="1"/>
</dbReference>
<dbReference type="CDD" id="cd16018">
    <property type="entry name" value="Enpp"/>
    <property type="match status" value="1"/>
</dbReference>
<sequence>MVVIGIIVLFLTQLKAANAKYEWKGCHNVGKCELSGYDKPPLVIMSLDGFAREYLDRDIVLTLNHIAECGVKADKVYPSFPSKTFPNHYSIVTGLWPESHGITDNSVFDPTVSPVLESMARTKQSKFFEGEPIWSVYKRTTGKKANCLFWIGCAHNSSGFGPDVSPAYNQGLPFKDRIDIVVDWLKLPADERPGLITAYLHEPDEAGHYQVNDEDVDEKLAEIDDNLDYLMSRLKNEKLLECINFAILSDHGMQLLDKTYYFQDYLDLNGIITAKGVVGRFYMNNTDISVNDVADQIQCKIDTVKVNTRADMPTRKHYSRSSRVGEVLLEGRPGITFYQSKEDDYKVTADHGYDYIHPKMHTIFYARGPSFKQNKTISSYQNVQYMNLWMSLLGIEGAVETNGTLGFFDNVLYNPTTKENPKNVIGECPMVAYPFALRCSGYALPTTMDALSSKLTSCDFSPSTLPLYSDNHCYHNYCGNSVIASTNAEDKRRAIIEILYRDESSTPLNFTYVNAKYQWSCPNPIANASLLVRSNSGKSLQLVLTGFSLLHSEFSSVADTRLELPNNFVLKVLEPLRAKSLQYLKKYETLYVITGTATDLNHDGVADSDSSIITHIYRILLICNSDWLSLNPPLCFDPEAMQTLSFIFPITERSTVDCMNYNDILLDYTATIYDVERIAGFQFGIGELTQHENTIIRQNITTRLW</sequence>
<dbReference type="EMBL" id="PDUG01000005">
    <property type="protein sequence ID" value="PIC24276.1"/>
    <property type="molecule type" value="Genomic_DNA"/>
</dbReference>
<keyword evidence="2" id="KW-0325">Glycoprotein</keyword>
<accession>A0A2G5TB39</accession>
<organism evidence="4 5">
    <name type="scientific">Caenorhabditis nigoni</name>
    <dbReference type="NCBI Taxonomy" id="1611254"/>
    <lineage>
        <taxon>Eukaryota</taxon>
        <taxon>Metazoa</taxon>
        <taxon>Ecdysozoa</taxon>
        <taxon>Nematoda</taxon>
        <taxon>Chromadorea</taxon>
        <taxon>Rhabditida</taxon>
        <taxon>Rhabditina</taxon>
        <taxon>Rhabditomorpha</taxon>
        <taxon>Rhabditoidea</taxon>
        <taxon>Rhabditidae</taxon>
        <taxon>Peloderinae</taxon>
        <taxon>Caenorhabditis</taxon>
    </lineage>
</organism>
<dbReference type="GO" id="GO:0016787">
    <property type="term" value="F:hydrolase activity"/>
    <property type="evidence" value="ECO:0007669"/>
    <property type="project" value="UniProtKB-KW"/>
</dbReference>
<dbReference type="AlphaFoldDB" id="A0A2G5TB39"/>
<dbReference type="InterPro" id="IPR002591">
    <property type="entry name" value="Phosphodiest/P_Trfase"/>
</dbReference>
<keyword evidence="1" id="KW-0378">Hydrolase</keyword>
<reference evidence="5" key="1">
    <citation type="submission" date="2017-10" db="EMBL/GenBank/DDBJ databases">
        <title>Rapid genome shrinkage in a self-fertile nematode reveals novel sperm competition proteins.</title>
        <authorList>
            <person name="Yin D."/>
            <person name="Schwarz E.M."/>
            <person name="Thomas C.G."/>
            <person name="Felde R.L."/>
            <person name="Korf I.F."/>
            <person name="Cutter A.D."/>
            <person name="Schartner C.M."/>
            <person name="Ralston E.J."/>
            <person name="Meyer B.J."/>
            <person name="Haag E.S."/>
        </authorList>
    </citation>
    <scope>NUCLEOTIDE SEQUENCE [LARGE SCALE GENOMIC DNA]</scope>
    <source>
        <strain evidence="5">JU1422</strain>
    </source>
</reference>
<dbReference type="GO" id="GO:0031674">
    <property type="term" value="C:I band"/>
    <property type="evidence" value="ECO:0007669"/>
    <property type="project" value="TreeGrafter"/>
</dbReference>
<name>A0A2G5TB39_9PELO</name>
<dbReference type="Gene3D" id="3.40.720.10">
    <property type="entry name" value="Alkaline Phosphatase, subunit A"/>
    <property type="match status" value="1"/>
</dbReference>
<evidence type="ECO:0000256" key="3">
    <source>
        <dbReference type="SAM" id="SignalP"/>
    </source>
</evidence>
<dbReference type="InterPro" id="IPR017850">
    <property type="entry name" value="Alkaline_phosphatase_core_sf"/>
</dbReference>
<dbReference type="Pfam" id="PF01663">
    <property type="entry name" value="Phosphodiest"/>
    <property type="match status" value="1"/>
</dbReference>
<dbReference type="SUPFAM" id="SSF53649">
    <property type="entry name" value="Alkaline phosphatase-like"/>
    <property type="match status" value="1"/>
</dbReference>
<evidence type="ECO:0000256" key="2">
    <source>
        <dbReference type="ARBA" id="ARBA00023180"/>
    </source>
</evidence>
<dbReference type="Proteomes" id="UP000230233">
    <property type="component" value="Chromosome V"/>
</dbReference>
<protein>
    <recommendedName>
        <fullName evidence="6">Extracellular Endonuclease subunit A domain-containing protein</fullName>
    </recommendedName>
</protein>
<comment type="caution">
    <text evidence="4">The sequence shown here is derived from an EMBL/GenBank/DDBJ whole genome shotgun (WGS) entry which is preliminary data.</text>
</comment>
<feature type="chain" id="PRO_5013579604" description="Extracellular Endonuclease subunit A domain-containing protein" evidence="3">
    <location>
        <begin position="20"/>
        <end position="705"/>
    </location>
</feature>
<evidence type="ECO:0000256" key="1">
    <source>
        <dbReference type="ARBA" id="ARBA00022801"/>
    </source>
</evidence>
<keyword evidence="3" id="KW-0732">Signal</keyword>
<dbReference type="PANTHER" id="PTHR10151">
    <property type="entry name" value="ECTONUCLEOTIDE PYROPHOSPHATASE/PHOSPHODIESTERASE"/>
    <property type="match status" value="1"/>
</dbReference>
<dbReference type="OrthoDB" id="415411at2759"/>
<proteinExistence type="predicted"/>
<evidence type="ECO:0008006" key="6">
    <source>
        <dbReference type="Google" id="ProtNLM"/>
    </source>
</evidence>
<gene>
    <name evidence="4" type="primary">Cnig_chr_V.g17676</name>
    <name evidence="4" type="ORF">B9Z55_017676</name>
</gene>